<sequence length="361" mass="38837">MDTSKPFFLELREMEEGLTAYIHSGMANNAFLARGTKRDRSTRDNTPTCKCKKTGCLKRYCRCFKNGYQCGDACACTGCANKDKHEIQVNAAPHNILPSTEETFNQTITYTTTQAPTILTGGVGGSKDIFGAIQDPRFQIFAPSGPSGSHGVDISTAYEIPQQSLVNGFGQPFSSNEEGFNKTVTYTNEEAPNIFMGGVGGSKDIFGTIQDPRLQLFAPSKPSGSHGVDISTSYEIPQQSSGSGFGQPFSSNEEGFSKTVTYTNKEAPNIFMGGVGDSTDTFAAIQDPIHQLIGSLRPSVSHRVDITPTNEISQQSSGDGSGQPFLDEELLRLLLLPSPRNASLIFKSVIKQDGIIGGWGI</sequence>
<proteinExistence type="inferred from homology"/>
<dbReference type="GO" id="GO:0005634">
    <property type="term" value="C:nucleus"/>
    <property type="evidence" value="ECO:0007669"/>
    <property type="project" value="UniProtKB-SubCell"/>
</dbReference>
<dbReference type="PANTHER" id="PTHR12446">
    <property type="entry name" value="TESMIN/TSO1-RELATED"/>
    <property type="match status" value="1"/>
</dbReference>
<dbReference type="InterPro" id="IPR033467">
    <property type="entry name" value="Tesmin/TSO1-like_CXC"/>
</dbReference>
<evidence type="ECO:0000256" key="2">
    <source>
        <dbReference type="ARBA" id="ARBA00007267"/>
    </source>
</evidence>
<comment type="subcellular location">
    <subcellularLocation>
        <location evidence="1">Nucleus</location>
    </subcellularLocation>
</comment>
<dbReference type="AlphaFoldDB" id="A0AAN7RE98"/>
<evidence type="ECO:0000313" key="5">
    <source>
        <dbReference type="EMBL" id="KAK4802699.1"/>
    </source>
</evidence>
<comment type="similarity">
    <text evidence="2">Belongs to the lin-54 family.</text>
</comment>
<dbReference type="PANTHER" id="PTHR12446:SF65">
    <property type="entry name" value="CRC DOMAIN-CONTAINING PROTEIN"/>
    <property type="match status" value="1"/>
</dbReference>
<dbReference type="Proteomes" id="UP001346149">
    <property type="component" value="Unassembled WGS sequence"/>
</dbReference>
<dbReference type="InterPro" id="IPR005172">
    <property type="entry name" value="CRC"/>
</dbReference>
<organism evidence="5 6">
    <name type="scientific">Trapa natans</name>
    <name type="common">Water chestnut</name>
    <dbReference type="NCBI Taxonomy" id="22666"/>
    <lineage>
        <taxon>Eukaryota</taxon>
        <taxon>Viridiplantae</taxon>
        <taxon>Streptophyta</taxon>
        <taxon>Embryophyta</taxon>
        <taxon>Tracheophyta</taxon>
        <taxon>Spermatophyta</taxon>
        <taxon>Magnoliopsida</taxon>
        <taxon>eudicotyledons</taxon>
        <taxon>Gunneridae</taxon>
        <taxon>Pentapetalae</taxon>
        <taxon>rosids</taxon>
        <taxon>malvids</taxon>
        <taxon>Myrtales</taxon>
        <taxon>Lythraceae</taxon>
        <taxon>Trapa</taxon>
    </lineage>
</organism>
<reference evidence="5 6" key="1">
    <citation type="journal article" date="2023" name="Hortic Res">
        <title>Pangenome of water caltrop reveals structural variations and asymmetric subgenome divergence after allopolyploidization.</title>
        <authorList>
            <person name="Zhang X."/>
            <person name="Chen Y."/>
            <person name="Wang L."/>
            <person name="Yuan Y."/>
            <person name="Fang M."/>
            <person name="Shi L."/>
            <person name="Lu R."/>
            <person name="Comes H.P."/>
            <person name="Ma Y."/>
            <person name="Chen Y."/>
            <person name="Huang G."/>
            <person name="Zhou Y."/>
            <person name="Zheng Z."/>
            <person name="Qiu Y."/>
        </authorList>
    </citation>
    <scope>NUCLEOTIDE SEQUENCE [LARGE SCALE GENOMIC DNA]</scope>
    <source>
        <strain evidence="5">F231</strain>
    </source>
</reference>
<dbReference type="InterPro" id="IPR028307">
    <property type="entry name" value="Lin-54_fam"/>
</dbReference>
<evidence type="ECO:0000259" key="4">
    <source>
        <dbReference type="PROSITE" id="PS51634"/>
    </source>
</evidence>
<name>A0AAN7RE98_TRANT</name>
<dbReference type="SMART" id="SM01114">
    <property type="entry name" value="CXC"/>
    <property type="match status" value="1"/>
</dbReference>
<protein>
    <recommendedName>
        <fullName evidence="4">CRC domain-containing protein</fullName>
    </recommendedName>
</protein>
<dbReference type="GO" id="GO:0006355">
    <property type="term" value="P:regulation of DNA-templated transcription"/>
    <property type="evidence" value="ECO:0007669"/>
    <property type="project" value="TreeGrafter"/>
</dbReference>
<keyword evidence="3" id="KW-0539">Nucleus</keyword>
<dbReference type="EMBL" id="JAXQNO010000002">
    <property type="protein sequence ID" value="KAK4802699.1"/>
    <property type="molecule type" value="Genomic_DNA"/>
</dbReference>
<dbReference type="PROSITE" id="PS51634">
    <property type="entry name" value="CRC"/>
    <property type="match status" value="1"/>
</dbReference>
<dbReference type="Pfam" id="PF03638">
    <property type="entry name" value="TCR"/>
    <property type="match status" value="1"/>
</dbReference>
<comment type="caution">
    <text evidence="5">The sequence shown here is derived from an EMBL/GenBank/DDBJ whole genome shotgun (WGS) entry which is preliminary data.</text>
</comment>
<accession>A0AAN7RE98</accession>
<evidence type="ECO:0000256" key="3">
    <source>
        <dbReference type="ARBA" id="ARBA00023242"/>
    </source>
</evidence>
<feature type="domain" description="CRC" evidence="4">
    <location>
        <begin position="1"/>
        <end position="84"/>
    </location>
</feature>
<keyword evidence="6" id="KW-1185">Reference proteome</keyword>
<gene>
    <name evidence="5" type="ORF">SAY86_000902</name>
</gene>
<evidence type="ECO:0000313" key="6">
    <source>
        <dbReference type="Proteomes" id="UP001346149"/>
    </source>
</evidence>
<evidence type="ECO:0000256" key="1">
    <source>
        <dbReference type="ARBA" id="ARBA00004123"/>
    </source>
</evidence>